<evidence type="ECO:0000313" key="2">
    <source>
        <dbReference type="EnsemblProtists" id="PYU1_T002568"/>
    </source>
</evidence>
<feature type="compositionally biased region" description="Low complexity" evidence="1">
    <location>
        <begin position="395"/>
        <end position="409"/>
    </location>
</feature>
<dbReference type="HOGENOM" id="CLU_441800_0_0_1"/>
<reference evidence="3" key="1">
    <citation type="journal article" date="2010" name="Genome Biol.">
        <title>Genome sequence of the necrotrophic plant pathogen Pythium ultimum reveals original pathogenicity mechanisms and effector repertoire.</title>
        <authorList>
            <person name="Levesque C.A."/>
            <person name="Brouwer H."/>
            <person name="Cano L."/>
            <person name="Hamilton J.P."/>
            <person name="Holt C."/>
            <person name="Huitema E."/>
            <person name="Raffaele S."/>
            <person name="Robideau G.P."/>
            <person name="Thines M."/>
            <person name="Win J."/>
            <person name="Zerillo M.M."/>
            <person name="Beakes G.W."/>
            <person name="Boore J.L."/>
            <person name="Busam D."/>
            <person name="Dumas B."/>
            <person name="Ferriera S."/>
            <person name="Fuerstenberg S.I."/>
            <person name="Gachon C.M."/>
            <person name="Gaulin E."/>
            <person name="Govers F."/>
            <person name="Grenville-Briggs L."/>
            <person name="Horner N."/>
            <person name="Hostetler J."/>
            <person name="Jiang R.H."/>
            <person name="Johnson J."/>
            <person name="Krajaejun T."/>
            <person name="Lin H."/>
            <person name="Meijer H.J."/>
            <person name="Moore B."/>
            <person name="Morris P."/>
            <person name="Phuntmart V."/>
            <person name="Puiu D."/>
            <person name="Shetty J."/>
            <person name="Stajich J.E."/>
            <person name="Tripathy S."/>
            <person name="Wawra S."/>
            <person name="van West P."/>
            <person name="Whitty B.R."/>
            <person name="Coutinho P.M."/>
            <person name="Henrissat B."/>
            <person name="Martin F."/>
            <person name="Thomas P.D."/>
            <person name="Tyler B.M."/>
            <person name="De Vries R.P."/>
            <person name="Kamoun S."/>
            <person name="Yandell M."/>
            <person name="Tisserat N."/>
            <person name="Buell C.R."/>
        </authorList>
    </citation>
    <scope>NUCLEOTIDE SEQUENCE</scope>
    <source>
        <strain evidence="3">DAOM:BR144</strain>
    </source>
</reference>
<feature type="compositionally biased region" description="Basic and acidic residues" evidence="1">
    <location>
        <begin position="609"/>
        <end position="619"/>
    </location>
</feature>
<dbReference type="Proteomes" id="UP000019132">
    <property type="component" value="Unassembled WGS sequence"/>
</dbReference>
<reference evidence="2" key="3">
    <citation type="submission" date="2014-11" db="UniProtKB">
        <authorList>
            <consortium name="EnsemblProtists"/>
        </authorList>
    </citation>
    <scope>IDENTIFICATION</scope>
    <source>
        <strain evidence="2">DAOM BR144</strain>
    </source>
</reference>
<feature type="compositionally biased region" description="Polar residues" evidence="1">
    <location>
        <begin position="485"/>
        <end position="494"/>
    </location>
</feature>
<feature type="compositionally biased region" description="Polar residues" evidence="1">
    <location>
        <begin position="563"/>
        <end position="572"/>
    </location>
</feature>
<feature type="compositionally biased region" description="Low complexity" evidence="1">
    <location>
        <begin position="496"/>
        <end position="519"/>
    </location>
</feature>
<keyword evidence="3" id="KW-1185">Reference proteome</keyword>
<feature type="compositionally biased region" description="Polar residues" evidence="1">
    <location>
        <begin position="448"/>
        <end position="463"/>
    </location>
</feature>
<dbReference type="EnsemblProtists" id="PYU1_T002568">
    <property type="protein sequence ID" value="PYU1_T002568"/>
    <property type="gene ID" value="PYU1_G002565"/>
</dbReference>
<dbReference type="VEuPathDB" id="FungiDB:PYU1_G002565"/>
<dbReference type="eggNOG" id="ENOG502SR54">
    <property type="taxonomic scope" value="Eukaryota"/>
</dbReference>
<feature type="region of interest" description="Disordered" evidence="1">
    <location>
        <begin position="441"/>
        <end position="522"/>
    </location>
</feature>
<feature type="compositionally biased region" description="Acidic residues" evidence="1">
    <location>
        <begin position="585"/>
        <end position="595"/>
    </location>
</feature>
<dbReference type="InParanoid" id="K3WC77"/>
<feature type="compositionally biased region" description="Low complexity" evidence="1">
    <location>
        <begin position="466"/>
        <end position="484"/>
    </location>
</feature>
<sequence>MAPREALWGNYGNKISTLVLVKDTEYDFEPQAQTIRISLKPREQEDEECAASACIPLVITVPFTQRFKLEGSAELASPFMPLLYANSSLEYTIEFARPQLDESDFVWDNFQDQIVIQTRLGKLVVRLQAIKSDASGQVVEPDSYFPRSLPEIRAPSLKLFEFIESNYRQCAREETSSSVRHEKMSESFNASKKKPENMLAPIVQRPRSPASPPVLLPSIPSRPHSSERQQTPRSTRTESNLSNCSRAVPSPPQAPGYSTEVSNQVEAKAIILKLRARNSTRCGANSHGTASSTIPGNDSLVAEEPFPESRLDAKTKAQLGEFNHLVLSVKEGVVNDQAVARSELDYYRQFLPKSSSDTTPLGSARGASSDGTLATRVSNVASLQPVESRASDPVATSLASSASGSPSTLAMGMKKSKVVLANKPPAKLPTLSVAAIHQTRASKDLPGSSASAIRENNQETSPVRVSKSAADAAKNSDMASAAANTQASRPQQLRKSAATLAAPPAKTTASSQAPFSSSSGKVSNAFASPTIIIASKRVPSGQRLTKEPSQASVKDKPRRDTTTKQTSNSRLSSKPEDPHNVALSDFDDPDPEIDDAPILPDDLCTMRCGDFRDPNDDEY</sequence>
<feature type="region of interest" description="Disordered" evidence="1">
    <location>
        <begin position="537"/>
        <end position="619"/>
    </location>
</feature>
<dbReference type="AlphaFoldDB" id="K3WC77"/>
<evidence type="ECO:0000313" key="3">
    <source>
        <dbReference type="Proteomes" id="UP000019132"/>
    </source>
</evidence>
<feature type="compositionally biased region" description="Polar residues" evidence="1">
    <location>
        <begin position="228"/>
        <end position="245"/>
    </location>
</feature>
<feature type="region of interest" description="Disordered" evidence="1">
    <location>
        <begin position="173"/>
        <end position="261"/>
    </location>
</feature>
<proteinExistence type="predicted"/>
<feature type="compositionally biased region" description="Basic and acidic residues" evidence="1">
    <location>
        <begin position="553"/>
        <end position="562"/>
    </location>
</feature>
<accession>K3WC77</accession>
<reference evidence="3" key="2">
    <citation type="submission" date="2010-04" db="EMBL/GenBank/DDBJ databases">
        <authorList>
            <person name="Buell R."/>
            <person name="Hamilton J."/>
            <person name="Hostetler J."/>
        </authorList>
    </citation>
    <scope>NUCLEOTIDE SEQUENCE [LARGE SCALE GENOMIC DNA]</scope>
    <source>
        <strain evidence="3">DAOM:BR144</strain>
    </source>
</reference>
<evidence type="ECO:0000256" key="1">
    <source>
        <dbReference type="SAM" id="MobiDB-lite"/>
    </source>
</evidence>
<feature type="region of interest" description="Disordered" evidence="1">
    <location>
        <begin position="383"/>
        <end position="409"/>
    </location>
</feature>
<name>K3WC77_GLOUD</name>
<organism evidence="2 3">
    <name type="scientific">Globisporangium ultimum (strain ATCC 200006 / CBS 805.95 / DAOM BR144)</name>
    <name type="common">Pythium ultimum</name>
    <dbReference type="NCBI Taxonomy" id="431595"/>
    <lineage>
        <taxon>Eukaryota</taxon>
        <taxon>Sar</taxon>
        <taxon>Stramenopiles</taxon>
        <taxon>Oomycota</taxon>
        <taxon>Peronosporomycetes</taxon>
        <taxon>Pythiales</taxon>
        <taxon>Pythiaceae</taxon>
        <taxon>Globisporangium</taxon>
    </lineage>
</organism>
<protein>
    <submittedName>
        <fullName evidence="2">Uncharacterized protein</fullName>
    </submittedName>
</protein>
<feature type="compositionally biased region" description="Basic and acidic residues" evidence="1">
    <location>
        <begin position="173"/>
        <end position="185"/>
    </location>
</feature>